<evidence type="ECO:0000313" key="2">
    <source>
        <dbReference type="EMBL" id="EGY79910.1"/>
    </source>
</evidence>
<sequence length="51" mass="5996">NLVKRIYRLPNSPTINYKIHCYACISVVLQCFLIYSGFLSSFFIFKLENSM</sequence>
<proteinExistence type="predicted"/>
<evidence type="ECO:0000313" key="3">
    <source>
        <dbReference type="Proteomes" id="UP000003422"/>
    </source>
</evidence>
<protein>
    <submittedName>
        <fullName evidence="2">Uncharacterized protein</fullName>
    </submittedName>
</protein>
<name>G4D3I1_9FIRM</name>
<organism evidence="2 3">
    <name type="scientific">Peptoniphilus indolicus ATCC 29427</name>
    <dbReference type="NCBI Taxonomy" id="997350"/>
    <lineage>
        <taxon>Bacteria</taxon>
        <taxon>Bacillati</taxon>
        <taxon>Bacillota</taxon>
        <taxon>Tissierellia</taxon>
        <taxon>Tissierellales</taxon>
        <taxon>Peptoniphilaceae</taxon>
        <taxon>Peptoniphilus</taxon>
    </lineage>
</organism>
<gene>
    <name evidence="2" type="ORF">HMPREF9129_0961</name>
</gene>
<dbReference type="EMBL" id="AGBB01000087">
    <property type="protein sequence ID" value="EGY79910.1"/>
    <property type="molecule type" value="Genomic_DNA"/>
</dbReference>
<comment type="caution">
    <text evidence="2">The sequence shown here is derived from an EMBL/GenBank/DDBJ whole genome shotgun (WGS) entry which is preliminary data.</text>
</comment>
<dbReference type="AlphaFoldDB" id="G4D3I1"/>
<dbReference type="Proteomes" id="UP000003422">
    <property type="component" value="Unassembled WGS sequence"/>
</dbReference>
<feature type="non-terminal residue" evidence="2">
    <location>
        <position position="1"/>
    </location>
</feature>
<dbReference type="HOGENOM" id="CLU_3092089_0_0_9"/>
<keyword evidence="1" id="KW-1133">Transmembrane helix</keyword>
<accession>G4D3I1</accession>
<keyword evidence="1" id="KW-0472">Membrane</keyword>
<dbReference type="STRING" id="997350.HMPREF9129_0961"/>
<keyword evidence="1" id="KW-0812">Transmembrane</keyword>
<evidence type="ECO:0000256" key="1">
    <source>
        <dbReference type="SAM" id="Phobius"/>
    </source>
</evidence>
<feature type="transmembrane region" description="Helical" evidence="1">
    <location>
        <begin position="21"/>
        <end position="45"/>
    </location>
</feature>
<reference evidence="2 3" key="1">
    <citation type="submission" date="2011-06" db="EMBL/GenBank/DDBJ databases">
        <authorList>
            <person name="Muzny D."/>
            <person name="Qin X."/>
            <person name="Deng J."/>
            <person name="Jiang H."/>
            <person name="Liu Y."/>
            <person name="Qu J."/>
            <person name="Song X.-Z."/>
            <person name="Zhang L."/>
            <person name="Thornton R."/>
            <person name="Coyle M."/>
            <person name="Francisco L."/>
            <person name="Jackson L."/>
            <person name="Javaid M."/>
            <person name="Korchina V."/>
            <person name="Kovar C."/>
            <person name="Mata R."/>
            <person name="Mathew T."/>
            <person name="Ngo R."/>
            <person name="Nguyen L."/>
            <person name="Nguyen N."/>
            <person name="Okwuonu G."/>
            <person name="Ongeri F."/>
            <person name="Pham C."/>
            <person name="Simmons D."/>
            <person name="Wilczek-Boney K."/>
            <person name="Hale W."/>
            <person name="Jakkamsetti A."/>
            <person name="Pham P."/>
            <person name="Ruth R."/>
            <person name="San Lucas F."/>
            <person name="Warren J."/>
            <person name="Zhang J."/>
            <person name="Zhao Z."/>
            <person name="Zhou C."/>
            <person name="Zhu D."/>
            <person name="Lee S."/>
            <person name="Bess C."/>
            <person name="Blankenburg K."/>
            <person name="Forbes L."/>
            <person name="Fu Q."/>
            <person name="Gubbala S."/>
            <person name="Hirani K."/>
            <person name="Jayaseelan J.C."/>
            <person name="Lara F."/>
            <person name="Munidasa M."/>
            <person name="Palculict T."/>
            <person name="Patil S."/>
            <person name="Pu L.-L."/>
            <person name="Saada N."/>
            <person name="Tang L."/>
            <person name="Weissenberger G."/>
            <person name="Zhu Y."/>
            <person name="Hemphill L."/>
            <person name="Shang Y."/>
            <person name="Youmans B."/>
            <person name="Ayvaz T."/>
            <person name="Ross M."/>
            <person name="Santibanez J."/>
            <person name="Aqrawi P."/>
            <person name="Gross S."/>
            <person name="Joshi V."/>
            <person name="Fowler G."/>
            <person name="Nazareth L."/>
            <person name="Reid J."/>
            <person name="Worley K."/>
            <person name="Petrosino J."/>
            <person name="Highlander S."/>
            <person name="Gibbs R."/>
        </authorList>
    </citation>
    <scope>NUCLEOTIDE SEQUENCE [LARGE SCALE GENOMIC DNA]</scope>
    <source>
        <strain evidence="2 3">ATCC 29427</strain>
    </source>
</reference>
<keyword evidence="3" id="KW-1185">Reference proteome</keyword>